<evidence type="ECO:0000313" key="13">
    <source>
        <dbReference type="EMBL" id="MBM3115929.1"/>
    </source>
</evidence>
<evidence type="ECO:0000256" key="6">
    <source>
        <dbReference type="ARBA" id="ARBA00026066"/>
    </source>
</evidence>
<evidence type="ECO:0000256" key="8">
    <source>
        <dbReference type="ARBA" id="ARBA00030407"/>
    </source>
</evidence>
<dbReference type="PANTHER" id="PTHR23404">
    <property type="entry name" value="MOLYBDOPTERIN SYNTHASE RELATED"/>
    <property type="match status" value="1"/>
</dbReference>
<evidence type="ECO:0000256" key="4">
    <source>
        <dbReference type="ARBA" id="ARBA00013858"/>
    </source>
</evidence>
<reference evidence="13 14" key="1">
    <citation type="submission" date="2021-01" db="EMBL/GenBank/DDBJ databases">
        <title>Draft Genome Sequence and Polyhydroxyalkanoate Biosynthetic Potential of Jeongeupia naejangsanensis Type Strain DSM 24253.</title>
        <authorList>
            <person name="Turrini P."/>
            <person name="Artuso I."/>
            <person name="Lugli G.A."/>
            <person name="Frangipani E."/>
            <person name="Ventura M."/>
            <person name="Visca P."/>
        </authorList>
    </citation>
    <scope>NUCLEOTIDE SEQUENCE [LARGE SCALE GENOMIC DNA]</scope>
    <source>
        <strain evidence="13 14">DSM 24253</strain>
    </source>
</reference>
<dbReference type="CDD" id="cd00756">
    <property type="entry name" value="MoaE"/>
    <property type="match status" value="1"/>
</dbReference>
<comment type="catalytic activity">
    <reaction evidence="11">
        <text>2 [molybdopterin-synthase sulfur-carrier protein]-C-terminal-Gly-aminoethanethioate + cyclic pyranopterin phosphate + H2O = molybdopterin + 2 [molybdopterin-synthase sulfur-carrier protein]-C-terminal Gly-Gly + 2 H(+)</text>
        <dbReference type="Rhea" id="RHEA:26333"/>
        <dbReference type="Rhea" id="RHEA-COMP:12202"/>
        <dbReference type="Rhea" id="RHEA-COMP:19907"/>
        <dbReference type="ChEBI" id="CHEBI:15377"/>
        <dbReference type="ChEBI" id="CHEBI:15378"/>
        <dbReference type="ChEBI" id="CHEBI:58698"/>
        <dbReference type="ChEBI" id="CHEBI:59648"/>
        <dbReference type="ChEBI" id="CHEBI:90778"/>
        <dbReference type="ChEBI" id="CHEBI:232372"/>
        <dbReference type="EC" id="2.8.1.12"/>
    </reaction>
</comment>
<feature type="region of interest" description="Disordered" evidence="12">
    <location>
        <begin position="138"/>
        <end position="157"/>
    </location>
</feature>
<dbReference type="RefSeq" id="WP_203537893.1">
    <property type="nucleotide sequence ID" value="NZ_JAESND010000003.1"/>
</dbReference>
<comment type="subunit">
    <text evidence="6">Heterotetramer of 2 MoaD subunits and 2 MoaE subunits. Also stable as homodimer. The enzyme changes between these two forms during catalysis.</text>
</comment>
<dbReference type="EC" id="2.8.1.12" evidence="3"/>
<organism evidence="13 14">
    <name type="scientific">Jeongeupia naejangsanensis</name>
    <dbReference type="NCBI Taxonomy" id="613195"/>
    <lineage>
        <taxon>Bacteria</taxon>
        <taxon>Pseudomonadati</taxon>
        <taxon>Pseudomonadota</taxon>
        <taxon>Betaproteobacteria</taxon>
        <taxon>Neisseriales</taxon>
        <taxon>Chitinibacteraceae</taxon>
        <taxon>Jeongeupia</taxon>
    </lineage>
</organism>
<evidence type="ECO:0000256" key="7">
    <source>
        <dbReference type="ARBA" id="ARBA00029745"/>
    </source>
</evidence>
<protein>
    <recommendedName>
        <fullName evidence="4">Molybdopterin synthase catalytic subunit</fullName>
        <ecNumber evidence="3">2.8.1.12</ecNumber>
    </recommendedName>
    <alternativeName>
        <fullName evidence="9">MPT synthase subunit 2</fullName>
    </alternativeName>
    <alternativeName>
        <fullName evidence="7">Molybdenum cofactor biosynthesis protein E</fullName>
    </alternativeName>
    <alternativeName>
        <fullName evidence="8">Molybdopterin-converting factor large subunit</fullName>
    </alternativeName>
    <alternativeName>
        <fullName evidence="10">Molybdopterin-converting factor subunit 2</fullName>
    </alternativeName>
</protein>
<dbReference type="Pfam" id="PF02391">
    <property type="entry name" value="MoaE"/>
    <property type="match status" value="1"/>
</dbReference>
<dbReference type="NCBIfam" id="NF007959">
    <property type="entry name" value="PRK10678.1"/>
    <property type="match status" value="1"/>
</dbReference>
<evidence type="ECO:0000256" key="9">
    <source>
        <dbReference type="ARBA" id="ARBA00030781"/>
    </source>
</evidence>
<dbReference type="InterPro" id="IPR003448">
    <property type="entry name" value="Mopterin_biosynth_MoaE"/>
</dbReference>
<dbReference type="InterPro" id="IPR036563">
    <property type="entry name" value="MoaE_sf"/>
</dbReference>
<evidence type="ECO:0000256" key="11">
    <source>
        <dbReference type="ARBA" id="ARBA00049878"/>
    </source>
</evidence>
<dbReference type="EMBL" id="JAESND010000003">
    <property type="protein sequence ID" value="MBM3115929.1"/>
    <property type="molecule type" value="Genomic_DNA"/>
</dbReference>
<keyword evidence="13" id="KW-0808">Transferase</keyword>
<comment type="pathway">
    <text evidence="1">Cofactor biosynthesis; molybdopterin biosynthesis.</text>
</comment>
<evidence type="ECO:0000256" key="1">
    <source>
        <dbReference type="ARBA" id="ARBA00005046"/>
    </source>
</evidence>
<evidence type="ECO:0000256" key="10">
    <source>
        <dbReference type="ARBA" id="ARBA00032474"/>
    </source>
</evidence>
<sequence length="157" mass="17140">MASITIRVGPDDFDLGAEYAALVAGEADSGAVVAFVGRVRDLSLDRHVAVLELEHYPGMTEKALAKIADSAAARWPLTAVTVVHRVGPLHPADQIVLVLTASAHRHAAYDANAYIMDYLKTEAPFWKRESDGQTAHWVDARDSDSEAIQRWHPDDTP</sequence>
<evidence type="ECO:0000256" key="12">
    <source>
        <dbReference type="SAM" id="MobiDB-lite"/>
    </source>
</evidence>
<keyword evidence="5" id="KW-0501">Molybdenum cofactor biosynthesis</keyword>
<name>A0ABS2BK00_9NEIS</name>
<evidence type="ECO:0000313" key="14">
    <source>
        <dbReference type="Proteomes" id="UP000809431"/>
    </source>
</evidence>
<evidence type="ECO:0000256" key="3">
    <source>
        <dbReference type="ARBA" id="ARBA00011950"/>
    </source>
</evidence>
<evidence type="ECO:0000256" key="2">
    <source>
        <dbReference type="ARBA" id="ARBA00005426"/>
    </source>
</evidence>
<comment type="similarity">
    <text evidence="2">Belongs to the MoaE family.</text>
</comment>
<proteinExistence type="inferred from homology"/>
<comment type="caution">
    <text evidence="13">The sequence shown here is derived from an EMBL/GenBank/DDBJ whole genome shotgun (WGS) entry which is preliminary data.</text>
</comment>
<evidence type="ECO:0000256" key="5">
    <source>
        <dbReference type="ARBA" id="ARBA00023150"/>
    </source>
</evidence>
<dbReference type="Gene3D" id="3.90.1170.40">
    <property type="entry name" value="Molybdopterin biosynthesis MoaE subunit"/>
    <property type="match status" value="1"/>
</dbReference>
<dbReference type="Proteomes" id="UP000809431">
    <property type="component" value="Unassembled WGS sequence"/>
</dbReference>
<accession>A0ABS2BK00</accession>
<gene>
    <name evidence="13" type="primary">moaE</name>
    <name evidence="13" type="ORF">JMJ54_08805</name>
</gene>
<dbReference type="SUPFAM" id="SSF54690">
    <property type="entry name" value="Molybdopterin synthase subunit MoaE"/>
    <property type="match status" value="1"/>
</dbReference>
<dbReference type="GO" id="GO:0030366">
    <property type="term" value="F:molybdopterin synthase activity"/>
    <property type="evidence" value="ECO:0007669"/>
    <property type="project" value="UniProtKB-EC"/>
</dbReference>
<keyword evidence="14" id="KW-1185">Reference proteome</keyword>